<evidence type="ECO:0000256" key="1">
    <source>
        <dbReference type="ARBA" id="ARBA00005582"/>
    </source>
</evidence>
<dbReference type="PANTHER" id="PTHR43736:SF1">
    <property type="entry name" value="DIHYDRONEOPTERIN TRIPHOSPHATE DIPHOSPHATASE"/>
    <property type="match status" value="1"/>
</dbReference>
<dbReference type="AlphaFoldDB" id="A0A3A6Q1D5"/>
<dbReference type="Pfam" id="PF12535">
    <property type="entry name" value="Nudix_N"/>
    <property type="match status" value="1"/>
</dbReference>
<dbReference type="EMBL" id="QXQB01000002">
    <property type="protein sequence ID" value="RJX39804.1"/>
    <property type="molecule type" value="Genomic_DNA"/>
</dbReference>
<organism evidence="3 4">
    <name type="scientific">Paenibacillus pinisoli</name>
    <dbReference type="NCBI Taxonomy" id="1276110"/>
    <lineage>
        <taxon>Bacteria</taxon>
        <taxon>Bacillati</taxon>
        <taxon>Bacillota</taxon>
        <taxon>Bacilli</taxon>
        <taxon>Bacillales</taxon>
        <taxon>Paenibacillaceae</taxon>
        <taxon>Paenibacillus</taxon>
    </lineage>
</organism>
<name>A0A3A6Q1D5_9BACL</name>
<dbReference type="InterPro" id="IPR015797">
    <property type="entry name" value="NUDIX_hydrolase-like_dom_sf"/>
</dbReference>
<comment type="similarity">
    <text evidence="1">Belongs to the Nudix hydrolase family.</text>
</comment>
<dbReference type="Gene3D" id="3.90.79.10">
    <property type="entry name" value="Nucleoside Triphosphate Pyrophosphohydrolase"/>
    <property type="match status" value="1"/>
</dbReference>
<reference evidence="3 4" key="1">
    <citation type="submission" date="2018-09" db="EMBL/GenBank/DDBJ databases">
        <title>Paenibacillus aracenensis nov. sp. isolated from a cave in southern Spain.</title>
        <authorList>
            <person name="Jurado V."/>
            <person name="Gutierrez-Patricio S."/>
            <person name="Gonzalez-Pimentel J.L."/>
            <person name="Miller A.Z."/>
            <person name="Laiz L."/>
            <person name="Saiz-Jimenez C."/>
        </authorList>
    </citation>
    <scope>NUCLEOTIDE SEQUENCE [LARGE SCALE GENOMIC DNA]</scope>
    <source>
        <strain evidence="3 4">JCM 19203</strain>
    </source>
</reference>
<keyword evidence="4" id="KW-1185">Reference proteome</keyword>
<accession>A0A3A6Q1D5</accession>
<evidence type="ECO:0000313" key="4">
    <source>
        <dbReference type="Proteomes" id="UP000267798"/>
    </source>
</evidence>
<evidence type="ECO:0000259" key="2">
    <source>
        <dbReference type="PROSITE" id="PS51462"/>
    </source>
</evidence>
<sequence>MEIKWLEWAKGIQAIAQTGLTYSKDVYDIERYEQLRQLSIDILSGYTDAGIDKIKLTFASDTGYATPKVDVRAVVFQDERILLVREKIDGAWSLPGGWADVGLSASEVAVKEVEEESGYLVAPIRLLAVLDKKFHDHPPEPYHVYKMFIQCRIVGGEALSGIETSEVAFYGIDELPQLSLERNTEAQVKTMFQFLYNPNKETMLD</sequence>
<dbReference type="Gene3D" id="6.10.250.1120">
    <property type="match status" value="1"/>
</dbReference>
<dbReference type="SUPFAM" id="SSF55811">
    <property type="entry name" value="Nudix"/>
    <property type="match status" value="1"/>
</dbReference>
<dbReference type="InterPro" id="IPR059176">
    <property type="entry name" value="UDP-X_N"/>
</dbReference>
<comment type="caution">
    <text evidence="3">The sequence shown here is derived from an EMBL/GenBank/DDBJ whole genome shotgun (WGS) entry which is preliminary data.</text>
</comment>
<dbReference type="CDD" id="cd04672">
    <property type="entry name" value="NUDIX_CDP-Chase_like"/>
    <property type="match status" value="1"/>
</dbReference>
<dbReference type="InterPro" id="IPR000086">
    <property type="entry name" value="NUDIX_hydrolase_dom"/>
</dbReference>
<dbReference type="PANTHER" id="PTHR43736">
    <property type="entry name" value="ADP-RIBOSE PYROPHOSPHATASE"/>
    <property type="match status" value="1"/>
</dbReference>
<dbReference type="PROSITE" id="PS51462">
    <property type="entry name" value="NUDIX"/>
    <property type="match status" value="1"/>
</dbReference>
<proteinExistence type="inferred from homology"/>
<dbReference type="Proteomes" id="UP000267798">
    <property type="component" value="Unassembled WGS sequence"/>
</dbReference>
<dbReference type="OrthoDB" id="9804442at2"/>
<evidence type="ECO:0000313" key="3">
    <source>
        <dbReference type="EMBL" id="RJX39804.1"/>
    </source>
</evidence>
<feature type="domain" description="Nudix hydrolase" evidence="2">
    <location>
        <begin position="66"/>
        <end position="193"/>
    </location>
</feature>
<dbReference type="RefSeq" id="WP_120109579.1">
    <property type="nucleotide sequence ID" value="NZ_QXQB01000002.1"/>
</dbReference>
<gene>
    <name evidence="3" type="ORF">D3P09_10430</name>
</gene>
<dbReference type="Pfam" id="PF00293">
    <property type="entry name" value="NUDIX"/>
    <property type="match status" value="1"/>
</dbReference>
<protein>
    <submittedName>
        <fullName evidence="3">NUDIX domain-containing protein</fullName>
    </submittedName>
</protein>